<dbReference type="GO" id="GO:0016197">
    <property type="term" value="P:endosomal transport"/>
    <property type="evidence" value="ECO:0007669"/>
    <property type="project" value="TreeGrafter"/>
</dbReference>
<dbReference type="Proteomes" id="UP000077315">
    <property type="component" value="Unassembled WGS sequence"/>
</dbReference>
<dbReference type="Pfam" id="PF06320">
    <property type="entry name" value="GCN5L1"/>
    <property type="match status" value="1"/>
</dbReference>
<evidence type="ECO:0000313" key="5">
    <source>
        <dbReference type="Proteomes" id="UP000077315"/>
    </source>
</evidence>
<comment type="similarity">
    <text evidence="1">Belongs to the BLOC1S1 family.</text>
</comment>
<keyword evidence="5" id="KW-1185">Reference proteome</keyword>
<organism evidence="4 5">
    <name type="scientific">Phycomyces blakesleeanus (strain ATCC 8743b / DSM 1359 / FGSC 10004 / NBRC 33097 / NRRL 1555)</name>
    <dbReference type="NCBI Taxonomy" id="763407"/>
    <lineage>
        <taxon>Eukaryota</taxon>
        <taxon>Fungi</taxon>
        <taxon>Fungi incertae sedis</taxon>
        <taxon>Mucoromycota</taxon>
        <taxon>Mucoromycotina</taxon>
        <taxon>Mucoromycetes</taxon>
        <taxon>Mucorales</taxon>
        <taxon>Phycomycetaceae</taxon>
        <taxon>Phycomyces</taxon>
    </lineage>
</organism>
<feature type="compositionally biased region" description="Polar residues" evidence="3">
    <location>
        <begin position="1"/>
        <end position="13"/>
    </location>
</feature>
<dbReference type="STRING" id="763407.A0A162Y118"/>
<reference evidence="5" key="1">
    <citation type="submission" date="2015-06" db="EMBL/GenBank/DDBJ databases">
        <title>Expansion of signal transduction pathways in fungi by whole-genome duplication.</title>
        <authorList>
            <consortium name="DOE Joint Genome Institute"/>
            <person name="Corrochano L.M."/>
            <person name="Kuo A."/>
            <person name="Marcet-Houben M."/>
            <person name="Polaino S."/>
            <person name="Salamov A."/>
            <person name="Villalobos J.M."/>
            <person name="Alvarez M.I."/>
            <person name="Avalos J."/>
            <person name="Benito E.P."/>
            <person name="Benoit I."/>
            <person name="Burger G."/>
            <person name="Camino L.P."/>
            <person name="Canovas D."/>
            <person name="Cerda-Olmedo E."/>
            <person name="Cheng J.-F."/>
            <person name="Dominguez A."/>
            <person name="Elias M."/>
            <person name="Eslava A.P."/>
            <person name="Glaser F."/>
            <person name="Grimwood J."/>
            <person name="Gutierrez G."/>
            <person name="Heitman J."/>
            <person name="Henrissat B."/>
            <person name="Iturriaga E.A."/>
            <person name="Lang B.F."/>
            <person name="Lavin J.L."/>
            <person name="Lee S."/>
            <person name="Li W."/>
            <person name="Lindquist E."/>
            <person name="Lopez-Garcia S."/>
            <person name="Luque E.M."/>
            <person name="Marcos A.T."/>
            <person name="Martin J."/>
            <person name="McCluskey K."/>
            <person name="Medina H.R."/>
            <person name="Miralles-Duran A."/>
            <person name="Miyazaki A."/>
            <person name="Munoz-Torres E."/>
            <person name="Oguiza J.A."/>
            <person name="Ohm R."/>
            <person name="Olmedo M."/>
            <person name="Orejas M."/>
            <person name="Ortiz-Castellanos L."/>
            <person name="Pisabarro A.G."/>
            <person name="Rodriguez-Romero J."/>
            <person name="Ruiz-Herrera J."/>
            <person name="Ruiz-Vazquez R."/>
            <person name="Sanz C."/>
            <person name="Schackwitz W."/>
            <person name="Schmutz J."/>
            <person name="Shahriari M."/>
            <person name="Shelest E."/>
            <person name="Silva-Franco F."/>
            <person name="Soanes D."/>
            <person name="Syed K."/>
            <person name="Tagua V.G."/>
            <person name="Talbot N.J."/>
            <person name="Thon M."/>
            <person name="De vries R.P."/>
            <person name="Wiebenga A."/>
            <person name="Yadav J.S."/>
            <person name="Braun E.L."/>
            <person name="Baker S."/>
            <person name="Garre V."/>
            <person name="Horwitz B."/>
            <person name="Torres-Martinez S."/>
            <person name="Idnurm A."/>
            <person name="Herrera-Estrella A."/>
            <person name="Gabaldon T."/>
            <person name="Grigoriev I.V."/>
        </authorList>
    </citation>
    <scope>NUCLEOTIDE SEQUENCE [LARGE SCALE GENOMIC DNA]</scope>
    <source>
        <strain evidence="5">NRRL 1555(-)</strain>
    </source>
</reference>
<evidence type="ECO:0000256" key="2">
    <source>
        <dbReference type="ARBA" id="ARBA00019577"/>
    </source>
</evidence>
<dbReference type="GeneID" id="28995962"/>
<accession>A0A162Y118</accession>
<dbReference type="InParanoid" id="A0A162Y118"/>
<dbReference type="AlphaFoldDB" id="A0A162Y118"/>
<protein>
    <recommendedName>
        <fullName evidence="2">Biogenesis of lysosome-related organelles complex 1 subunit 1</fullName>
    </recommendedName>
</protein>
<sequence length="129" mass="14890">MSSLGQLLKNHQQKQADTKRQNDQLRKDCAKSMNELTDRLTDQVNQGVSDIFGRQKELEQESRKLGVQTSRYVKQTKQWVALVDDFNSSLKELGDVKHWAELMEHDMRTVMATLEFVHQGAEGKDSIQK</sequence>
<dbReference type="InterPro" id="IPR009395">
    <property type="entry name" value="BLOC1S1"/>
</dbReference>
<dbReference type="VEuPathDB" id="FungiDB:PHYBLDRAFT_164655"/>
<evidence type="ECO:0000313" key="4">
    <source>
        <dbReference type="EMBL" id="OAD77765.1"/>
    </source>
</evidence>
<dbReference type="RefSeq" id="XP_018295805.1">
    <property type="nucleotide sequence ID" value="XM_018435056.1"/>
</dbReference>
<evidence type="ECO:0000256" key="1">
    <source>
        <dbReference type="ARBA" id="ARBA00007133"/>
    </source>
</evidence>
<feature type="compositionally biased region" description="Basic and acidic residues" evidence="3">
    <location>
        <begin position="14"/>
        <end position="31"/>
    </location>
</feature>
<dbReference type="PANTHER" id="PTHR13073:SF0">
    <property type="entry name" value="BIOGENESIS OF LYSOSOME-RELATED ORGANELLES COMPLEX 1 SUBUNIT 1"/>
    <property type="match status" value="1"/>
</dbReference>
<dbReference type="OrthoDB" id="20018at2759"/>
<dbReference type="GO" id="GO:0031083">
    <property type="term" value="C:BLOC-1 complex"/>
    <property type="evidence" value="ECO:0007669"/>
    <property type="project" value="InterPro"/>
</dbReference>
<dbReference type="PANTHER" id="PTHR13073">
    <property type="entry name" value="BLOC-1 COMPLEX SUBUNIT 1"/>
    <property type="match status" value="1"/>
</dbReference>
<dbReference type="EMBL" id="KV440974">
    <property type="protein sequence ID" value="OAD77765.1"/>
    <property type="molecule type" value="Genomic_DNA"/>
</dbReference>
<name>A0A162Y118_PHYB8</name>
<proteinExistence type="inferred from homology"/>
<evidence type="ECO:0000256" key="3">
    <source>
        <dbReference type="SAM" id="MobiDB-lite"/>
    </source>
</evidence>
<gene>
    <name evidence="4" type="ORF">PHYBLDRAFT_164655</name>
</gene>
<feature type="region of interest" description="Disordered" evidence="3">
    <location>
        <begin position="1"/>
        <end position="31"/>
    </location>
</feature>